<name>A0ABV1G4B7_9FIRM</name>
<dbReference type="EMBL" id="JBBMFF010000141">
    <property type="protein sequence ID" value="MEQ2510260.1"/>
    <property type="molecule type" value="Genomic_DNA"/>
</dbReference>
<dbReference type="Pfam" id="PF00472">
    <property type="entry name" value="RF-1"/>
    <property type="match status" value="1"/>
</dbReference>
<organism evidence="8 9">
    <name type="scientific">Faecousia intestinalis</name>
    <dbReference type="NCBI Taxonomy" id="3133167"/>
    <lineage>
        <taxon>Bacteria</taxon>
        <taxon>Bacillati</taxon>
        <taxon>Bacillota</taxon>
        <taxon>Clostridia</taxon>
        <taxon>Eubacteriales</taxon>
        <taxon>Oscillospiraceae</taxon>
        <taxon>Faecousia</taxon>
    </lineage>
</organism>
<evidence type="ECO:0000256" key="3">
    <source>
        <dbReference type="ARBA" id="ARBA00022481"/>
    </source>
</evidence>
<feature type="domain" description="Prokaryotic-type class I peptide chain release factors" evidence="7">
    <location>
        <begin position="226"/>
        <end position="242"/>
    </location>
</feature>
<dbReference type="Gene3D" id="3.30.70.1660">
    <property type="match status" value="1"/>
</dbReference>
<evidence type="ECO:0000259" key="7">
    <source>
        <dbReference type="PROSITE" id="PS00745"/>
    </source>
</evidence>
<keyword evidence="3 6" id="KW-0488">Methylation</keyword>
<evidence type="ECO:0000256" key="6">
    <source>
        <dbReference type="HAMAP-Rule" id="MF_00093"/>
    </source>
</evidence>
<evidence type="ECO:0000313" key="8">
    <source>
        <dbReference type="EMBL" id="MEQ2510260.1"/>
    </source>
</evidence>
<comment type="similarity">
    <text evidence="2 6">Belongs to the prokaryotic/mitochondrial release factor family.</text>
</comment>
<dbReference type="HAMAP" id="MF_00093">
    <property type="entry name" value="Rel_fac_1"/>
    <property type="match status" value="1"/>
</dbReference>
<gene>
    <name evidence="6 8" type="primary">prfA</name>
    <name evidence="8" type="ORF">WMO66_03185</name>
</gene>
<dbReference type="Gene3D" id="6.10.140.1950">
    <property type="match status" value="1"/>
</dbReference>
<dbReference type="Pfam" id="PF03462">
    <property type="entry name" value="PCRF"/>
    <property type="match status" value="1"/>
</dbReference>
<comment type="subcellular location">
    <subcellularLocation>
        <location evidence="6">Cytoplasm</location>
    </subcellularLocation>
</comment>
<evidence type="ECO:0000256" key="1">
    <source>
        <dbReference type="ARBA" id="ARBA00002986"/>
    </source>
</evidence>
<keyword evidence="9" id="KW-1185">Reference proteome</keyword>
<protein>
    <recommendedName>
        <fullName evidence="5 6">Peptide chain release factor 1</fullName>
        <shortName evidence="6">RF-1</shortName>
    </recommendedName>
</protein>
<dbReference type="SUPFAM" id="SSF75620">
    <property type="entry name" value="Release factor"/>
    <property type="match status" value="1"/>
</dbReference>
<dbReference type="InterPro" id="IPR005139">
    <property type="entry name" value="PCRF"/>
</dbReference>
<dbReference type="SMART" id="SM00937">
    <property type="entry name" value="PCRF"/>
    <property type="match status" value="1"/>
</dbReference>
<keyword evidence="6" id="KW-0963">Cytoplasm</keyword>
<dbReference type="Gene3D" id="3.30.160.20">
    <property type="match status" value="1"/>
</dbReference>
<evidence type="ECO:0000256" key="2">
    <source>
        <dbReference type="ARBA" id="ARBA00010835"/>
    </source>
</evidence>
<dbReference type="InterPro" id="IPR004373">
    <property type="entry name" value="RF-1"/>
</dbReference>
<evidence type="ECO:0000313" key="9">
    <source>
        <dbReference type="Proteomes" id="UP001491552"/>
    </source>
</evidence>
<comment type="PTM">
    <text evidence="6">Methylated by PrmC. Methylation increases the termination efficiency of RF1.</text>
</comment>
<accession>A0ABV1G4B7</accession>
<evidence type="ECO:0000256" key="4">
    <source>
        <dbReference type="ARBA" id="ARBA00022917"/>
    </source>
</evidence>
<reference evidence="8 9" key="1">
    <citation type="submission" date="2024-03" db="EMBL/GenBank/DDBJ databases">
        <title>Human intestinal bacterial collection.</title>
        <authorList>
            <person name="Pauvert C."/>
            <person name="Hitch T.C.A."/>
            <person name="Clavel T."/>
        </authorList>
    </citation>
    <scope>NUCLEOTIDE SEQUENCE [LARGE SCALE GENOMIC DNA]</scope>
    <source>
        <strain evidence="8 9">CLA-AA-H192</strain>
    </source>
</reference>
<dbReference type="InterPro" id="IPR045853">
    <property type="entry name" value="Pep_chain_release_fac_I_sf"/>
</dbReference>
<keyword evidence="4 6" id="KW-0648">Protein biosynthesis</keyword>
<dbReference type="PROSITE" id="PS00745">
    <property type="entry name" value="RF_PROK_I"/>
    <property type="match status" value="1"/>
</dbReference>
<dbReference type="NCBIfam" id="NF001859">
    <property type="entry name" value="PRK00591.1"/>
    <property type="match status" value="1"/>
</dbReference>
<feature type="modified residue" description="N5-methylglutamine" evidence="6">
    <location>
        <position position="233"/>
    </location>
</feature>
<comment type="caution">
    <text evidence="8">The sequence shown here is derived from an EMBL/GenBank/DDBJ whole genome shotgun (WGS) entry which is preliminary data.</text>
</comment>
<dbReference type="PANTHER" id="PTHR43804:SF7">
    <property type="entry name" value="LD18447P"/>
    <property type="match status" value="1"/>
</dbReference>
<dbReference type="InterPro" id="IPR000352">
    <property type="entry name" value="Pep_chain_release_fac_I"/>
</dbReference>
<sequence length="360" mass="40169">MLDKLKQVEDRYEELCARAEQPDFYADPKKAAAWLREQKELAPIVAAYRAYCAAQRDMQDAAELMAGQADAELKALCQEELAGAKKRAAALEQELRVLLLPHDPNDGKNVILEIRPGVGGEESALFAHSLFRMYSLYAAARGWTVELLNYSETELGGIKEADFMICGAGAYSRLKFESGVHRVQRVPETESGGRVHTSTATVAVLPEMEEADVDLRPEDIEMQVYRSSGAGGQHINKTSSAVRLIHRPTGIVVACQEERSQFQNRERCMMMLSSKLYQLEQERIESAVSSERRSQVGSGMRNEKIRTYNFPQSRVTDHRIGLTLYQLDSILNGGLDPILDALIAADQAEKLRRSESSDKS</sequence>
<dbReference type="RefSeq" id="WP_349134964.1">
    <property type="nucleotide sequence ID" value="NZ_JBBMFF010000141.1"/>
</dbReference>
<dbReference type="PANTHER" id="PTHR43804">
    <property type="entry name" value="LD18447P"/>
    <property type="match status" value="1"/>
</dbReference>
<dbReference type="NCBIfam" id="TIGR00019">
    <property type="entry name" value="prfA"/>
    <property type="match status" value="1"/>
</dbReference>
<proteinExistence type="inferred from homology"/>
<comment type="function">
    <text evidence="1 6">Peptide chain release factor 1 directs the termination of translation in response to the peptide chain termination codons UAG and UAA.</text>
</comment>
<dbReference type="Proteomes" id="UP001491552">
    <property type="component" value="Unassembled WGS sequence"/>
</dbReference>
<dbReference type="InterPro" id="IPR050057">
    <property type="entry name" value="Prokaryotic/Mito_RF"/>
</dbReference>
<evidence type="ECO:0000256" key="5">
    <source>
        <dbReference type="ARBA" id="ARBA00050039"/>
    </source>
</evidence>